<evidence type="ECO:0000259" key="1">
    <source>
        <dbReference type="Pfam" id="PF00899"/>
    </source>
</evidence>
<dbReference type="Gene3D" id="3.40.50.720">
    <property type="entry name" value="NAD(P)-binding Rossmann-like Domain"/>
    <property type="match status" value="1"/>
</dbReference>
<dbReference type="SUPFAM" id="SSF69572">
    <property type="entry name" value="Activating enzymes of the ubiquitin-like proteins"/>
    <property type="match status" value="1"/>
</dbReference>
<protein>
    <recommendedName>
        <fullName evidence="1">THIF-type NAD/FAD binding fold domain-containing protein</fullName>
    </recommendedName>
</protein>
<dbReference type="GO" id="GO:0061503">
    <property type="term" value="F:tRNA threonylcarbamoyladenosine dehydratase"/>
    <property type="evidence" value="ECO:0007669"/>
    <property type="project" value="TreeGrafter"/>
</dbReference>
<feature type="domain" description="THIF-type NAD/FAD binding fold" evidence="1">
    <location>
        <begin position="18"/>
        <end position="77"/>
    </location>
</feature>
<evidence type="ECO:0000313" key="3">
    <source>
        <dbReference type="Proteomes" id="UP000250928"/>
    </source>
</evidence>
<dbReference type="InterPro" id="IPR045886">
    <property type="entry name" value="ThiF/MoeB/HesA"/>
</dbReference>
<comment type="caution">
    <text evidence="2">The sequence shown here is derived from an EMBL/GenBank/DDBJ whole genome shotgun (WGS) entry which is preliminary data.</text>
</comment>
<organism evidence="2 3">
    <name type="scientific">Candidatus Sedimenticola endophacoides</name>
    <dbReference type="NCBI Taxonomy" id="2548426"/>
    <lineage>
        <taxon>Bacteria</taxon>
        <taxon>Pseudomonadati</taxon>
        <taxon>Pseudomonadota</taxon>
        <taxon>Gammaproteobacteria</taxon>
        <taxon>Chromatiales</taxon>
        <taxon>Sedimenticolaceae</taxon>
        <taxon>Sedimenticola</taxon>
    </lineage>
</organism>
<dbReference type="InterPro" id="IPR000594">
    <property type="entry name" value="ThiF_NAD_FAD-bd"/>
</dbReference>
<evidence type="ECO:0000313" key="2">
    <source>
        <dbReference type="EMBL" id="PUE05811.1"/>
    </source>
</evidence>
<gene>
    <name evidence="2" type="ORF">C3L24_00010</name>
</gene>
<accession>A0A6N4E5F7</accession>
<dbReference type="GO" id="GO:0008641">
    <property type="term" value="F:ubiquitin-like modifier activating enzyme activity"/>
    <property type="evidence" value="ECO:0007669"/>
    <property type="project" value="InterPro"/>
</dbReference>
<dbReference type="AlphaFoldDB" id="A0A6N4E5F7"/>
<dbReference type="EMBL" id="PQCO01000001">
    <property type="protein sequence ID" value="PUE05811.1"/>
    <property type="molecule type" value="Genomic_DNA"/>
</dbReference>
<proteinExistence type="predicted"/>
<dbReference type="InterPro" id="IPR035985">
    <property type="entry name" value="Ubiquitin-activating_enz"/>
</dbReference>
<dbReference type="Proteomes" id="UP000250928">
    <property type="component" value="Unassembled WGS sequence"/>
</dbReference>
<dbReference type="GO" id="GO:0061504">
    <property type="term" value="P:cyclic threonylcarbamoyladenosine biosynthetic process"/>
    <property type="evidence" value="ECO:0007669"/>
    <property type="project" value="TreeGrafter"/>
</dbReference>
<dbReference type="PANTHER" id="PTHR43267:SF1">
    <property type="entry name" value="TRNA THREONYLCARBAMOYLADENOSINE DEHYDRATASE"/>
    <property type="match status" value="1"/>
</dbReference>
<sequence>MVSGIEPGGYEYRFGGLFRLYGKTVMEALRRARVLVVVLGGVGSWVGKVLARSGVGRLTPVGWADVCLSNANRQVHALSKQKISVSAPG</sequence>
<name>A0A6N4E5F7_9GAMM</name>
<dbReference type="PANTHER" id="PTHR43267">
    <property type="entry name" value="TRNA THREONYLCARBAMOYLADENOSINE DEHYDRATASE"/>
    <property type="match status" value="1"/>
</dbReference>
<dbReference type="Pfam" id="PF00899">
    <property type="entry name" value="ThiF"/>
    <property type="match status" value="1"/>
</dbReference>
<reference evidence="2 3" key="1">
    <citation type="submission" date="2018-01" db="EMBL/GenBank/DDBJ databases">
        <title>Novel co-symbiosis in the lucinid bivalve Phacoides pectinatus.</title>
        <authorList>
            <person name="Lim S.J."/>
            <person name="Davis B.G."/>
            <person name="Gill D.E."/>
            <person name="Engel A.S."/>
            <person name="Anderson L.C."/>
            <person name="Campbell B.J."/>
        </authorList>
    </citation>
    <scope>NUCLEOTIDE SEQUENCE [LARGE SCALE GENOMIC DNA]</scope>
    <source>
        <strain evidence="2">N3_P5</strain>
    </source>
</reference>